<keyword evidence="3" id="KW-1185">Reference proteome</keyword>
<comment type="caution">
    <text evidence="2">The sequence shown here is derived from an EMBL/GenBank/DDBJ whole genome shotgun (WGS) entry which is preliminary data.</text>
</comment>
<proteinExistence type="predicted"/>
<feature type="transmembrane region" description="Helical" evidence="1">
    <location>
        <begin position="26"/>
        <end position="51"/>
    </location>
</feature>
<keyword evidence="1" id="KW-0472">Membrane</keyword>
<dbReference type="Proteomes" id="UP000767291">
    <property type="component" value="Unassembled WGS sequence"/>
</dbReference>
<organism evidence="2 3">
    <name type="scientific">Metaclostridioides mangenotii</name>
    <dbReference type="NCBI Taxonomy" id="1540"/>
    <lineage>
        <taxon>Bacteria</taxon>
        <taxon>Bacillati</taxon>
        <taxon>Bacillota</taxon>
        <taxon>Clostridia</taxon>
        <taxon>Peptostreptococcales</taxon>
        <taxon>Peptostreptococcaceae</taxon>
        <taxon>Metaclostridioides</taxon>
    </lineage>
</organism>
<accession>A0ABS4E8U3</accession>
<evidence type="ECO:0000313" key="2">
    <source>
        <dbReference type="EMBL" id="MBP1854360.1"/>
    </source>
</evidence>
<keyword evidence="1" id="KW-1133">Transmembrane helix</keyword>
<name>A0ABS4E8U3_9FIRM</name>
<dbReference type="EMBL" id="JAGGJX010000001">
    <property type="protein sequence ID" value="MBP1854360.1"/>
    <property type="molecule type" value="Genomic_DNA"/>
</dbReference>
<keyword evidence="1" id="KW-0812">Transmembrane</keyword>
<evidence type="ECO:0000256" key="1">
    <source>
        <dbReference type="SAM" id="Phobius"/>
    </source>
</evidence>
<protein>
    <recommendedName>
        <fullName evidence="4">DUF2975 domain-containing protein</fullName>
    </recommendedName>
</protein>
<gene>
    <name evidence="2" type="ORF">J2Z43_000750</name>
</gene>
<sequence>MGLIFFIEAVVQAIYSSIFTPNEGLAQILGLNITIELVTLAIFSITFFLIADVFEKAVKIKEDNDLTI</sequence>
<reference evidence="2 3" key="1">
    <citation type="submission" date="2021-03" db="EMBL/GenBank/DDBJ databases">
        <title>Genomic Encyclopedia of Type Strains, Phase IV (KMG-IV): sequencing the most valuable type-strain genomes for metagenomic binning, comparative biology and taxonomic classification.</title>
        <authorList>
            <person name="Goeker M."/>
        </authorList>
    </citation>
    <scope>NUCLEOTIDE SEQUENCE [LARGE SCALE GENOMIC DNA]</scope>
    <source>
        <strain evidence="2 3">DSM 1289</strain>
    </source>
</reference>
<evidence type="ECO:0008006" key="4">
    <source>
        <dbReference type="Google" id="ProtNLM"/>
    </source>
</evidence>
<evidence type="ECO:0000313" key="3">
    <source>
        <dbReference type="Proteomes" id="UP000767291"/>
    </source>
</evidence>